<dbReference type="Proteomes" id="UP000663824">
    <property type="component" value="Unassembled WGS sequence"/>
</dbReference>
<protein>
    <submittedName>
        <fullName evidence="4">Uncharacterized protein</fullName>
    </submittedName>
</protein>
<name>A0A816QL45_9BILA</name>
<dbReference type="EMBL" id="CAJOBJ010001618">
    <property type="protein sequence ID" value="CAF3888074.1"/>
    <property type="molecule type" value="Genomic_DNA"/>
</dbReference>
<dbReference type="Proteomes" id="UP000681967">
    <property type="component" value="Unassembled WGS sequence"/>
</dbReference>
<comment type="caution">
    <text evidence="4">The sequence shown here is derived from an EMBL/GenBank/DDBJ whole genome shotgun (WGS) entry which is preliminary data.</text>
</comment>
<dbReference type="Proteomes" id="UP000681720">
    <property type="component" value="Unassembled WGS sequence"/>
</dbReference>
<dbReference type="EMBL" id="CAJNOW010003554">
    <property type="protein sequence ID" value="CAF1387544.1"/>
    <property type="molecule type" value="Genomic_DNA"/>
</dbReference>
<dbReference type="Proteomes" id="UP000676336">
    <property type="component" value="Unassembled WGS sequence"/>
</dbReference>
<dbReference type="EMBL" id="CAJNOV010011058">
    <property type="protein sequence ID" value="CAF1435537.1"/>
    <property type="molecule type" value="Genomic_DNA"/>
</dbReference>
<sequence>MTYQVQEFFVSQDSEAQPPYSKKRIVNNRNKRWYPSCPSSSESLLIECKVDERHFIGDTSPCYNIDSYSKPIRFTMNDQLQPAQFRSEIILHNNSETDLQIKRLFVNFHFHDDTPENDLRNESPTSFTVPSLHRRSLDIPSNSIKQNLKQKKRNDSRKPQSTTSSHFNEFLHHWIDDLCANKHLMNSEDIVFFIKNGEFFARI</sequence>
<dbReference type="Proteomes" id="UP000663855">
    <property type="component" value="Unassembled WGS sequence"/>
</dbReference>
<dbReference type="AlphaFoldDB" id="A0A816QL45"/>
<reference evidence="4" key="1">
    <citation type="submission" date="2021-02" db="EMBL/GenBank/DDBJ databases">
        <authorList>
            <person name="Nowell W R."/>
        </authorList>
    </citation>
    <scope>NUCLEOTIDE SEQUENCE</scope>
</reference>
<accession>A0A816QL45</accession>
<feature type="region of interest" description="Disordered" evidence="1">
    <location>
        <begin position="143"/>
        <end position="164"/>
    </location>
</feature>
<dbReference type="OrthoDB" id="9989898at2759"/>
<evidence type="ECO:0000313" key="6">
    <source>
        <dbReference type="EMBL" id="CAF3888074.1"/>
    </source>
</evidence>
<dbReference type="EMBL" id="CAJNRE010007011">
    <property type="protein sequence ID" value="CAF2061549.1"/>
    <property type="molecule type" value="Genomic_DNA"/>
</dbReference>
<evidence type="ECO:0000256" key="1">
    <source>
        <dbReference type="SAM" id="MobiDB-lite"/>
    </source>
</evidence>
<evidence type="ECO:0000313" key="5">
    <source>
        <dbReference type="EMBL" id="CAF3847606.1"/>
    </source>
</evidence>
<evidence type="ECO:0000313" key="3">
    <source>
        <dbReference type="EMBL" id="CAF1435537.1"/>
    </source>
</evidence>
<organism evidence="4 8">
    <name type="scientific">Rotaria magnacalcarata</name>
    <dbReference type="NCBI Taxonomy" id="392030"/>
    <lineage>
        <taxon>Eukaryota</taxon>
        <taxon>Metazoa</taxon>
        <taxon>Spiralia</taxon>
        <taxon>Gnathifera</taxon>
        <taxon>Rotifera</taxon>
        <taxon>Eurotatoria</taxon>
        <taxon>Bdelloidea</taxon>
        <taxon>Philodinida</taxon>
        <taxon>Philodinidae</taxon>
        <taxon>Rotaria</taxon>
    </lineage>
</organism>
<evidence type="ECO:0000313" key="7">
    <source>
        <dbReference type="EMBL" id="CAF3949565.1"/>
    </source>
</evidence>
<dbReference type="EMBL" id="CAJOBH010001313">
    <property type="protein sequence ID" value="CAF3847606.1"/>
    <property type="molecule type" value="Genomic_DNA"/>
</dbReference>
<gene>
    <name evidence="5" type="ORF">BYL167_LOCUS5670</name>
    <name evidence="3" type="ORF">CJN711_LOCUS23798</name>
    <name evidence="6" type="ORF">GIL414_LOCUS5899</name>
    <name evidence="2" type="ORF">KQP761_LOCUS9046</name>
    <name evidence="4" type="ORF">MBJ925_LOCUS15028</name>
    <name evidence="7" type="ORF">SMN809_LOCUS9172</name>
</gene>
<dbReference type="EMBL" id="CAJOBI010002917">
    <property type="protein sequence ID" value="CAF3949565.1"/>
    <property type="molecule type" value="Genomic_DNA"/>
</dbReference>
<evidence type="ECO:0000313" key="2">
    <source>
        <dbReference type="EMBL" id="CAF1387544.1"/>
    </source>
</evidence>
<evidence type="ECO:0000313" key="8">
    <source>
        <dbReference type="Proteomes" id="UP000663824"/>
    </source>
</evidence>
<proteinExistence type="predicted"/>
<evidence type="ECO:0000313" key="4">
    <source>
        <dbReference type="EMBL" id="CAF2061549.1"/>
    </source>
</evidence>
<dbReference type="Proteomes" id="UP000663834">
    <property type="component" value="Unassembled WGS sequence"/>
</dbReference>